<dbReference type="EMBL" id="HBHJ01023750">
    <property type="protein sequence ID" value="CAD9702294.1"/>
    <property type="molecule type" value="Transcribed_RNA"/>
</dbReference>
<sequence>MAAMLAARGSTPPVGAAKLRAAPPAGLSAMLGARGFGPPGGALAGGSFAPALKKKRPPPPPKRMGEELPEDAVCDGMTATQLQRLLDSLRMHVPTEQERTLLKLGSGDRFVIGPDKRVLHQFCGAYRGVRFTTTEVQALTTLSRASEAAYLELDRAYKALSIKARKLKFSTPLPSGQGAEAEVTEGFGGLDDLDMYVAPSAEQILSNAAAAPTMDPDDEKRATYQSAALMFLSAFRDLAELCCKKQREIDGFDKFIAGDGTEAAHELQEIVVNKDHGEGLDRAKPLPQWLSVLANKYRAESGYVPPPSGGLLDSVGMFAVFLSCCLFDPKSTLTEDEEESFYCLLNASDDGTGVSVHSAPHFCEDDSSVRGNAKSQKYWARRMWRFMKNVRELKAVPKDEKALDKPEIIARWM</sequence>
<proteinExistence type="predicted"/>
<accession>A0A7S2WQX6</accession>
<evidence type="ECO:0000256" key="1">
    <source>
        <dbReference type="SAM" id="MobiDB-lite"/>
    </source>
</evidence>
<dbReference type="AlphaFoldDB" id="A0A7S2WQX6"/>
<evidence type="ECO:0000313" key="2">
    <source>
        <dbReference type="EMBL" id="CAD9702294.1"/>
    </source>
</evidence>
<protein>
    <submittedName>
        <fullName evidence="2">Uncharacterized protein</fullName>
    </submittedName>
</protein>
<reference evidence="2" key="1">
    <citation type="submission" date="2021-01" db="EMBL/GenBank/DDBJ databases">
        <authorList>
            <person name="Corre E."/>
            <person name="Pelletier E."/>
            <person name="Niang G."/>
            <person name="Scheremetjew M."/>
            <person name="Finn R."/>
            <person name="Kale V."/>
            <person name="Holt S."/>
            <person name="Cochrane G."/>
            <person name="Meng A."/>
            <person name="Brown T."/>
            <person name="Cohen L."/>
        </authorList>
    </citation>
    <scope>NUCLEOTIDE SEQUENCE</scope>
    <source>
        <strain evidence="2">CCMP1243</strain>
    </source>
</reference>
<organism evidence="2">
    <name type="scientific">Rhizochromulina marina</name>
    <dbReference type="NCBI Taxonomy" id="1034831"/>
    <lineage>
        <taxon>Eukaryota</taxon>
        <taxon>Sar</taxon>
        <taxon>Stramenopiles</taxon>
        <taxon>Ochrophyta</taxon>
        <taxon>Dictyochophyceae</taxon>
        <taxon>Rhizochromulinales</taxon>
        <taxon>Rhizochromulina</taxon>
    </lineage>
</organism>
<name>A0A7S2WQX6_9STRA</name>
<gene>
    <name evidence="2" type="ORF">RMAR1173_LOCUS15658</name>
</gene>
<feature type="region of interest" description="Disordered" evidence="1">
    <location>
        <begin position="42"/>
        <end position="68"/>
    </location>
</feature>